<evidence type="ECO:0000313" key="8">
    <source>
        <dbReference type="EMBL" id="HIT86063.1"/>
    </source>
</evidence>
<dbReference type="PIRSF" id="PIRSF005520">
    <property type="entry name" value="UCP005520"/>
    <property type="match status" value="1"/>
</dbReference>
<reference evidence="8" key="1">
    <citation type="submission" date="2020-10" db="EMBL/GenBank/DDBJ databases">
        <authorList>
            <person name="Gilroy R."/>
        </authorList>
    </citation>
    <scope>NUCLEOTIDE SEQUENCE</scope>
    <source>
        <strain evidence="8">CHK181-108</strain>
    </source>
</reference>
<dbReference type="PANTHER" id="PTHR34276">
    <property type="entry name" value="MINI-RIBONUCLEASE 3"/>
    <property type="match status" value="1"/>
</dbReference>
<dbReference type="PANTHER" id="PTHR34276:SF1">
    <property type="entry name" value="MINI-RIBONUCLEASE 3"/>
    <property type="match status" value="1"/>
</dbReference>
<dbReference type="HAMAP" id="MF_01468">
    <property type="entry name" value="RNase_Mini_III"/>
    <property type="match status" value="1"/>
</dbReference>
<dbReference type="GO" id="GO:0005737">
    <property type="term" value="C:cytoplasm"/>
    <property type="evidence" value="ECO:0007669"/>
    <property type="project" value="UniProtKB-SubCell"/>
</dbReference>
<evidence type="ECO:0000256" key="3">
    <source>
        <dbReference type="ARBA" id="ARBA00022722"/>
    </source>
</evidence>
<dbReference type="InterPro" id="IPR008226">
    <property type="entry name" value="Mini3_fam"/>
</dbReference>
<accession>A0A9D1H4E8</accession>
<dbReference type="InterPro" id="IPR036389">
    <property type="entry name" value="RNase_III_sf"/>
</dbReference>
<evidence type="ECO:0000256" key="2">
    <source>
        <dbReference type="ARBA" id="ARBA00022552"/>
    </source>
</evidence>
<dbReference type="InterPro" id="IPR000999">
    <property type="entry name" value="RNase_III_dom"/>
</dbReference>
<keyword evidence="1 6" id="KW-0690">Ribosome biogenesis</keyword>
<keyword evidence="3 6" id="KW-0540">Nuclease</keyword>
<dbReference type="AlphaFoldDB" id="A0A9D1H4E8"/>
<dbReference type="Proteomes" id="UP000824165">
    <property type="component" value="Unassembled WGS sequence"/>
</dbReference>
<comment type="caution">
    <text evidence="8">The sequence shown here is derived from an EMBL/GenBank/DDBJ whole genome shotgun (WGS) entry which is preliminary data.</text>
</comment>
<sequence length="140" mass="15800">MEHITEGLKNIDERLLSPLVLAYIGDAVYELYVRTRVIEEHPSMPAHKLHREAVKYVKAHAQSDSAHAIAELLTDEEAAVFRRGRNAKSYTKAKNASTVDYRHATGFEALVGYLYISGREGRAEELMKAAYERASTREAH</sequence>
<keyword evidence="6" id="KW-0963">Cytoplasm</keyword>
<comment type="similarity">
    <text evidence="6">Belongs to the MrnC RNase family.</text>
</comment>
<comment type="function">
    <text evidence="6">Involved in correct processing of both the 5' and 3' ends of 23S rRNA precursor. Processes 30S rRNA precursor transcript even in absence of ribonuclease 3 (Rnc); Rnc processes 30S rRNA into smaller rRNA precursors.</text>
</comment>
<dbReference type="Pfam" id="PF00636">
    <property type="entry name" value="Ribonuclease_3"/>
    <property type="match status" value="1"/>
</dbReference>
<dbReference type="EC" id="3.1.26.-" evidence="6"/>
<evidence type="ECO:0000256" key="5">
    <source>
        <dbReference type="ARBA" id="ARBA00022801"/>
    </source>
</evidence>
<name>A0A9D1H4E8_9FIRM</name>
<evidence type="ECO:0000256" key="1">
    <source>
        <dbReference type="ARBA" id="ARBA00022517"/>
    </source>
</evidence>
<proteinExistence type="inferred from homology"/>
<keyword evidence="6" id="KW-0699">rRNA-binding</keyword>
<feature type="active site" evidence="6">
    <location>
        <position position="26"/>
    </location>
</feature>
<comment type="subunit">
    <text evidence="6">Homodimer.</text>
</comment>
<protein>
    <recommendedName>
        <fullName evidence="6">Mini-ribonuclease 3</fullName>
        <shortName evidence="6">Mini-3</shortName>
        <shortName evidence="6">Mini-RNase 3</shortName>
        <ecNumber evidence="6">3.1.26.-</ecNumber>
    </recommendedName>
    <alternativeName>
        <fullName evidence="6">Mini-RNase III</fullName>
        <shortName evidence="6">Mini-III</shortName>
    </alternativeName>
</protein>
<evidence type="ECO:0000313" key="9">
    <source>
        <dbReference type="Proteomes" id="UP000824165"/>
    </source>
</evidence>
<feature type="domain" description="RNase III" evidence="7">
    <location>
        <begin position="20"/>
        <end position="118"/>
    </location>
</feature>
<dbReference type="Gene3D" id="1.10.1520.10">
    <property type="entry name" value="Ribonuclease III domain"/>
    <property type="match status" value="1"/>
</dbReference>
<keyword evidence="6" id="KW-0460">Magnesium</keyword>
<comment type="cofactor">
    <cofactor evidence="6">
        <name>Mg(2+)</name>
        <dbReference type="ChEBI" id="CHEBI:18420"/>
    </cofactor>
</comment>
<organism evidence="8 9">
    <name type="scientific">Candidatus Ornithomonoglobus intestinigallinarum</name>
    <dbReference type="NCBI Taxonomy" id="2840894"/>
    <lineage>
        <taxon>Bacteria</taxon>
        <taxon>Bacillati</taxon>
        <taxon>Bacillota</taxon>
        <taxon>Clostridia</taxon>
        <taxon>Candidatus Ornithomonoglobus</taxon>
    </lineage>
</organism>
<evidence type="ECO:0000256" key="4">
    <source>
        <dbReference type="ARBA" id="ARBA00022759"/>
    </source>
</evidence>
<dbReference type="GO" id="GO:0004525">
    <property type="term" value="F:ribonuclease III activity"/>
    <property type="evidence" value="ECO:0007669"/>
    <property type="project" value="InterPro"/>
</dbReference>
<gene>
    <name evidence="6" type="primary">mrnC</name>
    <name evidence="8" type="ORF">IAA60_09220</name>
</gene>
<keyword evidence="5 6" id="KW-0378">Hydrolase</keyword>
<comment type="subcellular location">
    <subcellularLocation>
        <location evidence="6">Cytoplasm</location>
    </subcellularLocation>
</comment>
<reference evidence="8" key="2">
    <citation type="journal article" date="2021" name="PeerJ">
        <title>Extensive microbial diversity within the chicken gut microbiome revealed by metagenomics and culture.</title>
        <authorList>
            <person name="Gilroy R."/>
            <person name="Ravi A."/>
            <person name="Getino M."/>
            <person name="Pursley I."/>
            <person name="Horton D.L."/>
            <person name="Alikhan N.F."/>
            <person name="Baker D."/>
            <person name="Gharbi K."/>
            <person name="Hall N."/>
            <person name="Watson M."/>
            <person name="Adriaenssens E.M."/>
            <person name="Foster-Nyarko E."/>
            <person name="Jarju S."/>
            <person name="Secka A."/>
            <person name="Antonio M."/>
            <person name="Oren A."/>
            <person name="Chaudhuri R.R."/>
            <person name="La Ragione R."/>
            <person name="Hildebrand F."/>
            <person name="Pallen M.J."/>
        </authorList>
    </citation>
    <scope>NUCLEOTIDE SEQUENCE</scope>
    <source>
        <strain evidence="8">CHK181-108</strain>
    </source>
</reference>
<dbReference type="SUPFAM" id="SSF69065">
    <property type="entry name" value="RNase III domain-like"/>
    <property type="match status" value="1"/>
</dbReference>
<keyword evidence="6" id="KW-0694">RNA-binding</keyword>
<dbReference type="GO" id="GO:0006364">
    <property type="term" value="P:rRNA processing"/>
    <property type="evidence" value="ECO:0007669"/>
    <property type="project" value="UniProtKB-UniRule"/>
</dbReference>
<dbReference type="GO" id="GO:0019843">
    <property type="term" value="F:rRNA binding"/>
    <property type="evidence" value="ECO:0007669"/>
    <property type="project" value="UniProtKB-UniRule"/>
</dbReference>
<keyword evidence="2 6" id="KW-0698">rRNA processing</keyword>
<evidence type="ECO:0000259" key="7">
    <source>
        <dbReference type="Pfam" id="PF00636"/>
    </source>
</evidence>
<evidence type="ECO:0000256" key="6">
    <source>
        <dbReference type="HAMAP-Rule" id="MF_01468"/>
    </source>
</evidence>
<dbReference type="CDD" id="cd00593">
    <property type="entry name" value="RIBOc"/>
    <property type="match status" value="1"/>
</dbReference>
<keyword evidence="4 6" id="KW-0255">Endonuclease</keyword>
<dbReference type="EMBL" id="DVLU01000099">
    <property type="protein sequence ID" value="HIT86063.1"/>
    <property type="molecule type" value="Genomic_DNA"/>
</dbReference>